<feature type="domain" description="Mycothiol-dependent maleylpyruvate isomerase metal-binding" evidence="1">
    <location>
        <begin position="7"/>
        <end position="71"/>
    </location>
</feature>
<dbReference type="SUPFAM" id="SSF109854">
    <property type="entry name" value="DinB/YfiT-like putative metalloenzymes"/>
    <property type="match status" value="1"/>
</dbReference>
<dbReference type="OrthoDB" id="5185819at2"/>
<dbReference type="InterPro" id="IPR034660">
    <property type="entry name" value="DinB/YfiT-like"/>
</dbReference>
<dbReference type="RefSeq" id="WP_075129809.1">
    <property type="nucleotide sequence ID" value="NZ_MSIE01000089.1"/>
</dbReference>
<name>A0A1Q8C3N3_9PSEU</name>
<dbReference type="InterPro" id="IPR017520">
    <property type="entry name" value="CHP03086"/>
</dbReference>
<evidence type="ECO:0000313" key="3">
    <source>
        <dbReference type="Proteomes" id="UP000185596"/>
    </source>
</evidence>
<dbReference type="NCBIfam" id="TIGR03083">
    <property type="entry name" value="maleylpyruvate isomerase family mycothiol-dependent enzyme"/>
    <property type="match status" value="1"/>
</dbReference>
<gene>
    <name evidence="2" type="ORF">BU204_33440</name>
</gene>
<dbReference type="GO" id="GO:0046872">
    <property type="term" value="F:metal ion binding"/>
    <property type="evidence" value="ECO:0007669"/>
    <property type="project" value="InterPro"/>
</dbReference>
<organism evidence="2 3">
    <name type="scientific">Actinophytocola xanthii</name>
    <dbReference type="NCBI Taxonomy" id="1912961"/>
    <lineage>
        <taxon>Bacteria</taxon>
        <taxon>Bacillati</taxon>
        <taxon>Actinomycetota</taxon>
        <taxon>Actinomycetes</taxon>
        <taxon>Pseudonocardiales</taxon>
        <taxon>Pseudonocardiaceae</taxon>
    </lineage>
</organism>
<evidence type="ECO:0000313" key="2">
    <source>
        <dbReference type="EMBL" id="OLF08968.1"/>
    </source>
</evidence>
<dbReference type="Gene3D" id="1.20.120.450">
    <property type="entry name" value="dinb family like domain"/>
    <property type="match status" value="1"/>
</dbReference>
<evidence type="ECO:0000259" key="1">
    <source>
        <dbReference type="Pfam" id="PF11716"/>
    </source>
</evidence>
<reference evidence="2 3" key="1">
    <citation type="submission" date="2016-12" db="EMBL/GenBank/DDBJ databases">
        <title>The draft genome sequence of Actinophytocola sp. 11-183.</title>
        <authorList>
            <person name="Wang W."/>
            <person name="Yuan L."/>
        </authorList>
    </citation>
    <scope>NUCLEOTIDE SEQUENCE [LARGE SCALE GENOMIC DNA]</scope>
    <source>
        <strain evidence="2 3">11-183</strain>
    </source>
</reference>
<dbReference type="STRING" id="1912961.BU204_33440"/>
<dbReference type="Proteomes" id="UP000185596">
    <property type="component" value="Unassembled WGS sequence"/>
</dbReference>
<keyword evidence="3" id="KW-1185">Reference proteome</keyword>
<dbReference type="AlphaFoldDB" id="A0A1Q8C3N3"/>
<dbReference type="NCBIfam" id="TIGR03086">
    <property type="entry name" value="TIGR03086 family metal-binding protein"/>
    <property type="match status" value="1"/>
</dbReference>
<dbReference type="InterPro" id="IPR017517">
    <property type="entry name" value="Maleyloyr_isom"/>
</dbReference>
<accession>A0A1Q8C3N3</accession>
<comment type="caution">
    <text evidence="2">The sequence shown here is derived from an EMBL/GenBank/DDBJ whole genome shotgun (WGS) entry which is preliminary data.</text>
</comment>
<dbReference type="Pfam" id="PF11716">
    <property type="entry name" value="MDMPI_N"/>
    <property type="match status" value="1"/>
</dbReference>
<proteinExistence type="predicted"/>
<dbReference type="EMBL" id="MSIE01000089">
    <property type="protein sequence ID" value="OLF08968.1"/>
    <property type="molecule type" value="Genomic_DNA"/>
</dbReference>
<dbReference type="InterPro" id="IPR024344">
    <property type="entry name" value="MDMPI_metal-binding"/>
</dbReference>
<sequence length="186" mass="20415">MDVIALVRRADAATGAVIERVSEDLLDERTPCDQWAVREIIDHMVTNNQDLLRKVRDESYVDSLAADFATTSRAVADAYDDPTVLDRTFDLAGFQLNGQALMVVHFADVLVHGWDIGRAVGLEVRFDDDLAAAALRVVQGFPEHLRGPGKAFAHPQPVPEDAPIQAQLLAFSGRDVNWAPAQRQAS</sequence>
<protein>
    <submittedName>
        <fullName evidence="2">TIGR03086 family protein</fullName>
    </submittedName>
</protein>